<dbReference type="SUPFAM" id="SSF158568">
    <property type="entry name" value="AF1862-like"/>
    <property type="match status" value="1"/>
</dbReference>
<dbReference type="Pfam" id="PF09701">
    <property type="entry name" value="Cas_Cmr5"/>
    <property type="match status" value="1"/>
</dbReference>
<comment type="subcellular location">
    <subcellularLocation>
        <location evidence="1">Cytoplasm</location>
    </subcellularLocation>
</comment>
<comment type="similarity">
    <text evidence="2">Belongs to the CRISPR system Cmr5 family.</text>
</comment>
<evidence type="ECO:0000256" key="1">
    <source>
        <dbReference type="ARBA" id="ARBA00004496"/>
    </source>
</evidence>
<dbReference type="AlphaFoldDB" id="A0A511R198"/>
<evidence type="ECO:0000313" key="7">
    <source>
        <dbReference type="Proteomes" id="UP000321197"/>
    </source>
</evidence>
<dbReference type="NCBIfam" id="TIGR01881">
    <property type="entry name" value="cas_Cmr5"/>
    <property type="match status" value="1"/>
</dbReference>
<accession>A0A511R198</accession>
<dbReference type="Proteomes" id="UP000321197">
    <property type="component" value="Unassembled WGS sequence"/>
</dbReference>
<gene>
    <name evidence="6" type="ORF">MHY01S_15470</name>
</gene>
<dbReference type="InterPro" id="IPR010160">
    <property type="entry name" value="CRISPR-assoc_prot_Cmr5"/>
</dbReference>
<organism evidence="6 7">
    <name type="scientific">Meiothermus hypogaeus NBRC 106114</name>
    <dbReference type="NCBI Taxonomy" id="1227553"/>
    <lineage>
        <taxon>Bacteria</taxon>
        <taxon>Thermotogati</taxon>
        <taxon>Deinococcota</taxon>
        <taxon>Deinococci</taxon>
        <taxon>Thermales</taxon>
        <taxon>Thermaceae</taxon>
        <taxon>Meiothermus</taxon>
    </lineage>
</organism>
<dbReference type="OrthoDB" id="32929at2"/>
<comment type="caution">
    <text evidence="6">The sequence shown here is derived from an EMBL/GenBank/DDBJ whole genome shotgun (WGS) entry which is preliminary data.</text>
</comment>
<sequence>MSLVTRAQKDMKKALELVSSLEQENPEVKNIYGRLCHNFPILVRQSGLCQALAFSADKARKEDGRGRAHRLVLNHVAKILGADDALEAVHRADAIGYMHYTRRVLSAWVYFKRFAASVLGVHTGGRDEV</sequence>
<dbReference type="InterPro" id="IPR023101">
    <property type="entry name" value="AF1862-like_dom_sf"/>
</dbReference>
<dbReference type="EMBL" id="BJXL01000042">
    <property type="protein sequence ID" value="GEM83381.1"/>
    <property type="molecule type" value="Genomic_DNA"/>
</dbReference>
<evidence type="ECO:0000256" key="4">
    <source>
        <dbReference type="ARBA" id="ARBA00023118"/>
    </source>
</evidence>
<evidence type="ECO:0000256" key="2">
    <source>
        <dbReference type="ARBA" id="ARBA00006161"/>
    </source>
</evidence>
<reference evidence="6 7" key="1">
    <citation type="submission" date="2019-07" db="EMBL/GenBank/DDBJ databases">
        <title>Whole genome shotgun sequence of Meiothermus hypogaeus NBRC 106114.</title>
        <authorList>
            <person name="Hosoyama A."/>
            <person name="Uohara A."/>
            <person name="Ohji S."/>
            <person name="Ichikawa N."/>
        </authorList>
    </citation>
    <scope>NUCLEOTIDE SEQUENCE [LARGE SCALE GENOMIC DNA]</scope>
    <source>
        <strain evidence="6 7">NBRC 106114</strain>
    </source>
</reference>
<evidence type="ECO:0000313" key="6">
    <source>
        <dbReference type="EMBL" id="GEM83381.1"/>
    </source>
</evidence>
<dbReference type="GO" id="GO:0051607">
    <property type="term" value="P:defense response to virus"/>
    <property type="evidence" value="ECO:0007669"/>
    <property type="project" value="UniProtKB-KW"/>
</dbReference>
<keyword evidence="4" id="KW-0051">Antiviral defense</keyword>
<evidence type="ECO:0000256" key="5">
    <source>
        <dbReference type="ARBA" id="ARBA00030001"/>
    </source>
</evidence>
<protein>
    <recommendedName>
        <fullName evidence="5">CRISPR type III-B/RAMP module-associated protein Cmr5</fullName>
    </recommendedName>
</protein>
<dbReference type="RefSeq" id="WP_119339586.1">
    <property type="nucleotide sequence ID" value="NZ_BJXL01000042.1"/>
</dbReference>
<evidence type="ECO:0000256" key="3">
    <source>
        <dbReference type="ARBA" id="ARBA00022490"/>
    </source>
</evidence>
<keyword evidence="3" id="KW-0963">Cytoplasm</keyword>
<dbReference type="Gene3D" id="1.10.520.30">
    <property type="entry name" value="AF1862-like domain"/>
    <property type="match status" value="1"/>
</dbReference>
<proteinExistence type="inferred from homology"/>
<dbReference type="GO" id="GO:0005737">
    <property type="term" value="C:cytoplasm"/>
    <property type="evidence" value="ECO:0007669"/>
    <property type="project" value="UniProtKB-SubCell"/>
</dbReference>
<name>A0A511R198_9DEIN</name>